<dbReference type="OrthoDB" id="5983725at2759"/>
<dbReference type="GO" id="GO:0090535">
    <property type="term" value="C:WICH complex"/>
    <property type="evidence" value="ECO:0007669"/>
    <property type="project" value="InterPro"/>
</dbReference>
<dbReference type="InterPro" id="IPR047174">
    <property type="entry name" value="BAZ1B"/>
</dbReference>
<dbReference type="PANTHER" id="PTHR46802">
    <property type="entry name" value="TYROSINE-PROTEIN KINASE BAZ1B"/>
    <property type="match status" value="1"/>
</dbReference>
<feature type="domain" description="WAC" evidence="3">
    <location>
        <begin position="22"/>
        <end position="128"/>
    </location>
</feature>
<dbReference type="InParanoid" id="A0A7M7T2N7"/>
<evidence type="ECO:0000256" key="1">
    <source>
        <dbReference type="PROSITE-ProRule" id="PRU00475"/>
    </source>
</evidence>
<dbReference type="PROSITE" id="PS51136">
    <property type="entry name" value="WAC"/>
    <property type="match status" value="1"/>
</dbReference>
<name>A0A7M7T2N7_STRPU</name>
<evidence type="ECO:0000259" key="3">
    <source>
        <dbReference type="PROSITE" id="PS51136"/>
    </source>
</evidence>
<dbReference type="OMA" id="PWIVHED"/>
<feature type="compositionally biased region" description="Polar residues" evidence="2">
    <location>
        <begin position="292"/>
        <end position="306"/>
    </location>
</feature>
<reference evidence="4" key="2">
    <citation type="submission" date="2021-01" db="UniProtKB">
        <authorList>
            <consortium name="EnsemblMetazoa"/>
        </authorList>
    </citation>
    <scope>IDENTIFICATION</scope>
</reference>
<organism evidence="4 5">
    <name type="scientific">Strongylocentrotus purpuratus</name>
    <name type="common">Purple sea urchin</name>
    <dbReference type="NCBI Taxonomy" id="7668"/>
    <lineage>
        <taxon>Eukaryota</taxon>
        <taxon>Metazoa</taxon>
        <taxon>Echinodermata</taxon>
        <taxon>Eleutherozoa</taxon>
        <taxon>Echinozoa</taxon>
        <taxon>Echinoidea</taxon>
        <taxon>Euechinoidea</taxon>
        <taxon>Echinacea</taxon>
        <taxon>Camarodonta</taxon>
        <taxon>Echinidea</taxon>
        <taxon>Strongylocentrotidae</taxon>
        <taxon>Strongylocentrotus</taxon>
    </lineage>
</organism>
<dbReference type="GeneID" id="115927502"/>
<protein>
    <recommendedName>
        <fullName evidence="3">WAC domain-containing protein</fullName>
    </recommendedName>
</protein>
<dbReference type="KEGG" id="spu:115927502"/>
<dbReference type="EnsemblMetazoa" id="XM_030993509">
    <property type="protein sequence ID" value="XP_030849369"/>
    <property type="gene ID" value="LOC115927502"/>
</dbReference>
<dbReference type="GO" id="GO:0140801">
    <property type="term" value="F:histone H2AXY142 kinase activity"/>
    <property type="evidence" value="ECO:0007669"/>
    <property type="project" value="InterPro"/>
</dbReference>
<dbReference type="Proteomes" id="UP000007110">
    <property type="component" value="Unassembled WGS sequence"/>
</dbReference>
<sequence length="344" mass="38044">MPLLGKKLYIPKVLSKTVTLAEPHFLIPFTNEVFSSKIDYENQLEVYAQALWTCQCTGQTGMTFEEAQRSEVSARQRLQGFPTHFEKPILQHVHHSASTLESLLQETTQFLSSSFALGEKVELKVKVKGRLFTGKIMKVELDSSAEVASVSGSPSSDKENHGNLSDEGLSSKTKKKSQSSSYRYNIQLENEDKIISFVPGSDLTRCTAIPSREIIELYIRSSALQAGNKPTSPWIVHEDLVKKHALSGRLIPSLLSPTRISATGLKLAVKRESANQQSESSSKKQRSNSREGQNPTVVITPLQFTPSPEKIFLDHSYSSPPHKQNASTKRSSSKSPKKAVFIAG</sequence>
<proteinExistence type="predicted"/>
<dbReference type="AlphaFoldDB" id="A0A7M7T2N7"/>
<evidence type="ECO:0000256" key="2">
    <source>
        <dbReference type="SAM" id="MobiDB-lite"/>
    </source>
</evidence>
<feature type="region of interest" description="Disordered" evidence="2">
    <location>
        <begin position="270"/>
        <end position="344"/>
    </location>
</feature>
<comment type="subcellular location">
    <subcellularLocation>
        <location evidence="1">Nucleus</location>
    </subcellularLocation>
</comment>
<dbReference type="RefSeq" id="XP_030849369.1">
    <property type="nucleotide sequence ID" value="XM_030993509.1"/>
</dbReference>
<feature type="region of interest" description="Disordered" evidence="2">
    <location>
        <begin position="147"/>
        <end position="176"/>
    </location>
</feature>
<dbReference type="PANTHER" id="PTHR46802:SF1">
    <property type="entry name" value="TYROSINE-PROTEIN KINASE BAZ1B"/>
    <property type="match status" value="1"/>
</dbReference>
<dbReference type="InterPro" id="IPR013136">
    <property type="entry name" value="WSTF_Acf1_Cbp146"/>
</dbReference>
<reference evidence="5" key="1">
    <citation type="submission" date="2015-02" db="EMBL/GenBank/DDBJ databases">
        <title>Genome sequencing for Strongylocentrotus purpuratus.</title>
        <authorList>
            <person name="Murali S."/>
            <person name="Liu Y."/>
            <person name="Vee V."/>
            <person name="English A."/>
            <person name="Wang M."/>
            <person name="Skinner E."/>
            <person name="Han Y."/>
            <person name="Muzny D.M."/>
            <person name="Worley K.C."/>
            <person name="Gibbs R.A."/>
        </authorList>
    </citation>
    <scope>NUCLEOTIDE SEQUENCE</scope>
</reference>
<evidence type="ECO:0000313" key="5">
    <source>
        <dbReference type="Proteomes" id="UP000007110"/>
    </source>
</evidence>
<accession>A0A7M7T2N7</accession>
<dbReference type="Pfam" id="PF10537">
    <property type="entry name" value="WAC_Acf1_DNA_bd"/>
    <property type="match status" value="1"/>
</dbReference>
<keyword evidence="1" id="KW-0539">Nucleus</keyword>
<feature type="compositionally biased region" description="Polar residues" evidence="2">
    <location>
        <begin position="316"/>
        <end position="326"/>
    </location>
</feature>
<keyword evidence="5" id="KW-1185">Reference proteome</keyword>
<evidence type="ECO:0000313" key="4">
    <source>
        <dbReference type="EnsemblMetazoa" id="XP_030849369"/>
    </source>
</evidence>